<dbReference type="Pfam" id="PF04233">
    <property type="entry name" value="Phage_Mu_F"/>
    <property type="match status" value="1"/>
</dbReference>
<organism evidence="3 4">
    <name type="scientific">Enterococcus canintestini</name>
    <dbReference type="NCBI Taxonomy" id="317010"/>
    <lineage>
        <taxon>Bacteria</taxon>
        <taxon>Bacillati</taxon>
        <taxon>Bacillota</taxon>
        <taxon>Bacilli</taxon>
        <taxon>Lactobacillales</taxon>
        <taxon>Enterococcaceae</taxon>
        <taxon>Enterococcus</taxon>
    </lineage>
</organism>
<feature type="domain" description="Phage head morphogenesis" evidence="2">
    <location>
        <begin position="191"/>
        <end position="297"/>
    </location>
</feature>
<dbReference type="InterPro" id="IPR006528">
    <property type="entry name" value="Phage_head_morphogenesis_dom"/>
</dbReference>
<proteinExistence type="predicted"/>
<dbReference type="NCBIfam" id="TIGR01641">
    <property type="entry name" value="phageSPP1_gp7"/>
    <property type="match status" value="1"/>
</dbReference>
<evidence type="ECO:0000259" key="2">
    <source>
        <dbReference type="Pfam" id="PF04233"/>
    </source>
</evidence>
<sequence length="314" mass="36391">MAKKTNHRSAKYWSNRMDEIMLYVDRTDIDFFDELQTIYTESRQSVQKEIYAFYAQYAKENKISLQEAKKRLMREELSDYRMNAEKYLKQVEKDLELLKWLNEQYRAGKVTRLEALQLDLAWQLGKMSGTLHQSFDSYLKEVAKYAYRKIAGGNSQSTLNKPALEQIVKTPFNGKNYSDSIWGNIDDLAKDLKKVLTQGFIRGSGPADMARELRKTYNVAKSRAEAIVRTDGTNVINLSAVKRFEEFGLTRYKNNVHVDSRTTDICLQVHREDKSYLLSEYQPGVTAPPYHVNCRTGIVPDDSELGFEEKDVKN</sequence>
<keyword evidence="4" id="KW-1185">Reference proteome</keyword>
<comment type="caution">
    <text evidence="3">The sequence shown here is derived from an EMBL/GenBank/DDBJ whole genome shotgun (WGS) entry which is preliminary data.</text>
</comment>
<evidence type="ECO:0000313" key="4">
    <source>
        <dbReference type="Proteomes" id="UP000216797"/>
    </source>
</evidence>
<evidence type="ECO:0000313" key="3">
    <source>
        <dbReference type="EMBL" id="PAB01101.1"/>
    </source>
</evidence>
<evidence type="ECO:0000256" key="1">
    <source>
        <dbReference type="SAM" id="Coils"/>
    </source>
</evidence>
<keyword evidence="1" id="KW-0175">Coiled coil</keyword>
<accession>A0A267HRW7</accession>
<feature type="coiled-coil region" evidence="1">
    <location>
        <begin position="55"/>
        <end position="90"/>
    </location>
</feature>
<name>A0A267HRW7_9ENTE</name>
<dbReference type="AlphaFoldDB" id="A0A267HRW7"/>
<protein>
    <submittedName>
        <fullName evidence="3">Head protein</fullName>
    </submittedName>
</protein>
<reference evidence="3 4" key="1">
    <citation type="submission" date="2015-08" db="EMBL/GenBank/DDBJ databases">
        <title>Enterococcus genome sequence.</title>
        <authorList>
            <person name="Acedo J.Z."/>
            <person name="Vederas J.C."/>
        </authorList>
    </citation>
    <scope>NUCLEOTIDE SEQUENCE [LARGE SCALE GENOMIC DNA]</scope>
    <source>
        <strain evidence="3 4">49</strain>
    </source>
</reference>
<dbReference type="Proteomes" id="UP000216797">
    <property type="component" value="Unassembled WGS sequence"/>
</dbReference>
<gene>
    <name evidence="3" type="ORF">AKL21_07555</name>
</gene>
<dbReference type="RefSeq" id="WP_095006626.1">
    <property type="nucleotide sequence ID" value="NZ_LHUG01000005.1"/>
</dbReference>
<dbReference type="EMBL" id="LHUG01000005">
    <property type="protein sequence ID" value="PAB01101.1"/>
    <property type="molecule type" value="Genomic_DNA"/>
</dbReference>